<evidence type="ECO:0000256" key="7">
    <source>
        <dbReference type="ARBA" id="ARBA00022660"/>
    </source>
</evidence>
<keyword evidence="14" id="KW-0830">Ubiquinone</keyword>
<feature type="transmembrane region" description="Helical" evidence="19">
    <location>
        <begin position="153"/>
        <end position="176"/>
    </location>
</feature>
<feature type="transmembrane region" description="Helical" evidence="19">
    <location>
        <begin position="328"/>
        <end position="349"/>
    </location>
</feature>
<evidence type="ECO:0000256" key="17">
    <source>
        <dbReference type="ARBA" id="ARBA00031028"/>
    </source>
</evidence>
<dbReference type="GO" id="GO:0008137">
    <property type="term" value="F:NADH dehydrogenase (ubiquinone) activity"/>
    <property type="evidence" value="ECO:0007669"/>
    <property type="project" value="UniProtKB-EC"/>
</dbReference>
<name>A0A977SP96_9HYME</name>
<evidence type="ECO:0000256" key="8">
    <source>
        <dbReference type="ARBA" id="ARBA00022692"/>
    </source>
</evidence>
<keyword evidence="12 19" id="KW-1133">Transmembrane helix</keyword>
<geneLocation type="mitochondrion" evidence="21"/>
<evidence type="ECO:0000256" key="15">
    <source>
        <dbReference type="ARBA" id="ARBA00023128"/>
    </source>
</evidence>
<evidence type="ECO:0000256" key="6">
    <source>
        <dbReference type="ARBA" id="ARBA00022448"/>
    </source>
</evidence>
<evidence type="ECO:0000256" key="1">
    <source>
        <dbReference type="ARBA" id="ARBA00003257"/>
    </source>
</evidence>
<dbReference type="PANTHER" id="PTHR46552:SF1">
    <property type="entry name" value="NADH-UBIQUINONE OXIDOREDUCTASE CHAIN 2"/>
    <property type="match status" value="1"/>
</dbReference>
<dbReference type="InterPro" id="IPR050175">
    <property type="entry name" value="Complex_I_Subunit_2"/>
</dbReference>
<keyword evidence="10" id="KW-1278">Translocase</keyword>
<organism evidence="21">
    <name type="scientific">Dolichovespula lama</name>
    <dbReference type="NCBI Taxonomy" id="2982221"/>
    <lineage>
        <taxon>Eukaryota</taxon>
        <taxon>Metazoa</taxon>
        <taxon>Ecdysozoa</taxon>
        <taxon>Arthropoda</taxon>
        <taxon>Hexapoda</taxon>
        <taxon>Insecta</taxon>
        <taxon>Pterygota</taxon>
        <taxon>Neoptera</taxon>
        <taxon>Endopterygota</taxon>
        <taxon>Hymenoptera</taxon>
        <taxon>Apocrita</taxon>
        <taxon>Aculeata</taxon>
        <taxon>Vespoidea</taxon>
        <taxon>Vespidae</taxon>
        <taxon>Vespinae</taxon>
        <taxon>Dolichovespula</taxon>
    </lineage>
</organism>
<dbReference type="EC" id="7.1.1.2" evidence="4"/>
<keyword evidence="13" id="KW-0520">NAD</keyword>
<feature type="transmembrane region" description="Helical" evidence="19">
    <location>
        <begin position="94"/>
        <end position="115"/>
    </location>
</feature>
<dbReference type="GO" id="GO:0005743">
    <property type="term" value="C:mitochondrial inner membrane"/>
    <property type="evidence" value="ECO:0007669"/>
    <property type="project" value="UniProtKB-SubCell"/>
</dbReference>
<evidence type="ECO:0000256" key="14">
    <source>
        <dbReference type="ARBA" id="ARBA00023075"/>
    </source>
</evidence>
<feature type="transmembrane region" description="Helical" evidence="19">
    <location>
        <begin position="288"/>
        <end position="308"/>
    </location>
</feature>
<evidence type="ECO:0000256" key="2">
    <source>
        <dbReference type="ARBA" id="ARBA00004448"/>
    </source>
</evidence>
<accession>A0A977SP96</accession>
<keyword evidence="9" id="KW-0999">Mitochondrion inner membrane</keyword>
<gene>
    <name evidence="21" type="primary">nad2</name>
</gene>
<evidence type="ECO:0000256" key="10">
    <source>
        <dbReference type="ARBA" id="ARBA00022967"/>
    </source>
</evidence>
<keyword evidence="11" id="KW-0249">Electron transport</keyword>
<keyword evidence="16 19" id="KW-0472">Membrane</keyword>
<evidence type="ECO:0000256" key="4">
    <source>
        <dbReference type="ARBA" id="ARBA00012944"/>
    </source>
</evidence>
<comment type="function">
    <text evidence="1">Core subunit of the mitochondrial membrane respiratory chain NADH dehydrogenase (Complex I) that is believed to belong to the minimal assembly required for catalysis. Complex I functions in the transfer of electrons from NADH to the respiratory chain. The immediate electron acceptor for the enzyme is believed to be ubiquinone.</text>
</comment>
<evidence type="ECO:0000256" key="16">
    <source>
        <dbReference type="ARBA" id="ARBA00023136"/>
    </source>
</evidence>
<keyword evidence="8 19" id="KW-0812">Transmembrane</keyword>
<evidence type="ECO:0000256" key="18">
    <source>
        <dbReference type="ARBA" id="ARBA00049551"/>
    </source>
</evidence>
<evidence type="ECO:0000256" key="5">
    <source>
        <dbReference type="ARBA" id="ARBA00021008"/>
    </source>
</evidence>
<feature type="transmembrane region" description="Helical" evidence="19">
    <location>
        <begin position="63"/>
        <end position="82"/>
    </location>
</feature>
<protein>
    <recommendedName>
        <fullName evidence="5">NADH-ubiquinone oxidoreductase chain 2</fullName>
        <ecNumber evidence="4">7.1.1.2</ecNumber>
    </recommendedName>
    <alternativeName>
        <fullName evidence="17">NADH dehydrogenase subunit 2</fullName>
    </alternativeName>
</protein>
<dbReference type="Pfam" id="PF00361">
    <property type="entry name" value="Proton_antipo_M"/>
    <property type="match status" value="1"/>
</dbReference>
<evidence type="ECO:0000256" key="11">
    <source>
        <dbReference type="ARBA" id="ARBA00022982"/>
    </source>
</evidence>
<evidence type="ECO:0000256" key="9">
    <source>
        <dbReference type="ARBA" id="ARBA00022792"/>
    </source>
</evidence>
<feature type="transmembrane region" description="Helical" evidence="19">
    <location>
        <begin position="12"/>
        <end position="33"/>
    </location>
</feature>
<dbReference type="EMBL" id="OP250140">
    <property type="protein sequence ID" value="UXO94114.1"/>
    <property type="molecule type" value="Genomic_DNA"/>
</dbReference>
<feature type="domain" description="NADH:quinone oxidoreductase/Mrp antiporter transmembrane" evidence="20">
    <location>
        <begin position="76"/>
        <end position="295"/>
    </location>
</feature>
<dbReference type="PANTHER" id="PTHR46552">
    <property type="entry name" value="NADH-UBIQUINONE OXIDOREDUCTASE CHAIN 2"/>
    <property type="match status" value="1"/>
</dbReference>
<dbReference type="AlphaFoldDB" id="A0A977SP96"/>
<reference evidence="21" key="1">
    <citation type="submission" date="2022-08" db="EMBL/GenBank/DDBJ databases">
        <title>Next-generation sequencing of four mitochondrial genomes of Dolichovespula (Hymenoptera: Vespidae) with a phylogenetic analysis and divergence time estimating of Vespidae.</title>
        <authorList>
            <person name="Wang H."/>
            <person name="Wen Q."/>
            <person name="Wang T.-F."/>
            <person name="Ran F.-R."/>
            <person name="Wang M."/>
            <person name="Fan X.-L."/>
            <person name="Wei S.-J."/>
            <person name="Li Z.-H."/>
            <person name="Tan J.-L."/>
        </authorList>
    </citation>
    <scope>NUCLEOTIDE SEQUENCE</scope>
</reference>
<evidence type="ECO:0000256" key="3">
    <source>
        <dbReference type="ARBA" id="ARBA00007012"/>
    </source>
</evidence>
<evidence type="ECO:0000256" key="13">
    <source>
        <dbReference type="ARBA" id="ARBA00023027"/>
    </source>
</evidence>
<comment type="similarity">
    <text evidence="3">Belongs to the complex I subunit 2 family.</text>
</comment>
<feature type="transmembrane region" description="Helical" evidence="19">
    <location>
        <begin position="246"/>
        <end position="268"/>
    </location>
</feature>
<comment type="subcellular location">
    <subcellularLocation>
        <location evidence="2">Mitochondrion inner membrane</location>
        <topology evidence="2">Multi-pass membrane protein</topology>
    </subcellularLocation>
</comment>
<keyword evidence="7" id="KW-0679">Respiratory chain</keyword>
<dbReference type="InterPro" id="IPR001750">
    <property type="entry name" value="ND/Mrp_TM"/>
</dbReference>
<evidence type="ECO:0000256" key="12">
    <source>
        <dbReference type="ARBA" id="ARBA00022989"/>
    </source>
</evidence>
<keyword evidence="6" id="KW-0813">Transport</keyword>
<comment type="catalytic activity">
    <reaction evidence="18">
        <text>a ubiquinone + NADH + 5 H(+)(in) = a ubiquinol + NAD(+) + 4 H(+)(out)</text>
        <dbReference type="Rhea" id="RHEA:29091"/>
        <dbReference type="Rhea" id="RHEA-COMP:9565"/>
        <dbReference type="Rhea" id="RHEA-COMP:9566"/>
        <dbReference type="ChEBI" id="CHEBI:15378"/>
        <dbReference type="ChEBI" id="CHEBI:16389"/>
        <dbReference type="ChEBI" id="CHEBI:17976"/>
        <dbReference type="ChEBI" id="CHEBI:57540"/>
        <dbReference type="ChEBI" id="CHEBI:57945"/>
        <dbReference type="EC" id="7.1.1.2"/>
    </reaction>
</comment>
<dbReference type="GO" id="GO:0006120">
    <property type="term" value="P:mitochondrial electron transport, NADH to ubiquinone"/>
    <property type="evidence" value="ECO:0007669"/>
    <property type="project" value="TreeGrafter"/>
</dbReference>
<sequence length="350" mass="42148">MNKFNNYLNSSNNILFYSMFLMMLILSIISISLSNFMHLWLLMEINTLIFISMMALETKNFKLTFNFFLIQSISSLMLIYLMNLKHSLFNNSEWINFILILSLSMKIGLFPFFYWPPLINKNISWKMIFIMSTTQKFIPLLLIYSYFNNIENKFTNFMLITMSIFSSLMSIIMCLNENNIKKIMTYSSLNHLSWMIFIIIFDLSMFMIYFSFYFISMMFMCLMLNKLDIKTFQNLFKFQYFNYKEINFYLSLNLLIISALPPFMTFLIKLNSIKILIEGMSFSSSFMLTMISILTLIFYMNMIMKFNIFSLIKSKFYYTYQLNFKFNFYSLILTSFMTLSFLFLMFKFIN</sequence>
<evidence type="ECO:0000259" key="20">
    <source>
        <dbReference type="Pfam" id="PF00361"/>
    </source>
</evidence>
<evidence type="ECO:0000313" key="21">
    <source>
        <dbReference type="EMBL" id="UXO94114.1"/>
    </source>
</evidence>
<evidence type="ECO:0000256" key="19">
    <source>
        <dbReference type="SAM" id="Phobius"/>
    </source>
</evidence>
<keyword evidence="15 21" id="KW-0496">Mitochondrion</keyword>
<proteinExistence type="inferred from homology"/>